<dbReference type="Gene3D" id="1.10.10.1740">
    <property type="entry name" value="Transmembrane protein 14-like"/>
    <property type="match status" value="1"/>
</dbReference>
<evidence type="ECO:0000256" key="1">
    <source>
        <dbReference type="SAM" id="Phobius"/>
    </source>
</evidence>
<sequence length="164" mass="17823">MAALAPAVSQLSYFSSFNCNLHLYRQSSLLSTRIKLSIARSLEGDRGTESSHSEIKTRLSYAADESKPYVEGPAKPHDLEEKGITDPGKAYGAAKIHDFCFGIPYVLSAALLWKNFQAYSLTKKLIPTGLNAVISAAMLCFYSYVIISGGNPPPKKLRSSTVTS</sequence>
<keyword evidence="1" id="KW-0472">Membrane</keyword>
<evidence type="ECO:0000313" key="2">
    <source>
        <dbReference type="EMBL" id="OAY40293.1"/>
    </source>
</evidence>
<protein>
    <submittedName>
        <fullName evidence="2">Uncharacterized protein</fullName>
    </submittedName>
</protein>
<keyword evidence="1" id="KW-1133">Transmembrane helix</keyword>
<dbReference type="InterPro" id="IPR044890">
    <property type="entry name" value="TMEM14_sf"/>
</dbReference>
<name>A0A2C9V6V9_MANES</name>
<proteinExistence type="predicted"/>
<gene>
    <name evidence="2" type="ORF">MANES_09G010600</name>
</gene>
<organism evidence="2">
    <name type="scientific">Manihot esculenta</name>
    <name type="common">Cassava</name>
    <name type="synonym">Jatropha manihot</name>
    <dbReference type="NCBI Taxonomy" id="3983"/>
    <lineage>
        <taxon>Eukaryota</taxon>
        <taxon>Viridiplantae</taxon>
        <taxon>Streptophyta</taxon>
        <taxon>Embryophyta</taxon>
        <taxon>Tracheophyta</taxon>
        <taxon>Spermatophyta</taxon>
        <taxon>Magnoliopsida</taxon>
        <taxon>eudicotyledons</taxon>
        <taxon>Gunneridae</taxon>
        <taxon>Pentapetalae</taxon>
        <taxon>rosids</taxon>
        <taxon>fabids</taxon>
        <taxon>Malpighiales</taxon>
        <taxon>Euphorbiaceae</taxon>
        <taxon>Crotonoideae</taxon>
        <taxon>Manihoteae</taxon>
        <taxon>Manihot</taxon>
    </lineage>
</organism>
<dbReference type="AlphaFoldDB" id="A0A2C9V6V9"/>
<feature type="transmembrane region" description="Helical" evidence="1">
    <location>
        <begin position="125"/>
        <end position="147"/>
    </location>
</feature>
<dbReference type="EMBL" id="CM004395">
    <property type="protein sequence ID" value="OAY40293.1"/>
    <property type="molecule type" value="Genomic_DNA"/>
</dbReference>
<keyword evidence="1" id="KW-0812">Transmembrane</keyword>
<accession>A0A2C9V6V9</accession>
<reference evidence="2" key="1">
    <citation type="submission" date="2016-02" db="EMBL/GenBank/DDBJ databases">
        <title>WGS assembly of Manihot esculenta.</title>
        <authorList>
            <person name="Bredeson J.V."/>
            <person name="Prochnik S.E."/>
            <person name="Lyons J.B."/>
            <person name="Schmutz J."/>
            <person name="Grimwood J."/>
            <person name="Vrebalov J."/>
            <person name="Bart R.S."/>
            <person name="Amuge T."/>
            <person name="Ferguson M.E."/>
            <person name="Green R."/>
            <person name="Putnam N."/>
            <person name="Stites J."/>
            <person name="Rounsley S."/>
            <person name="Rokhsar D.S."/>
        </authorList>
    </citation>
    <scope>NUCLEOTIDE SEQUENCE [LARGE SCALE GENOMIC DNA]</scope>
    <source>
        <tissue evidence="2">Leaf</tissue>
    </source>
</reference>